<organism evidence="2 3">
    <name type="scientific">Candidatus Fimimorpha faecalis</name>
    <dbReference type="NCBI Taxonomy" id="2840824"/>
    <lineage>
        <taxon>Bacteria</taxon>
        <taxon>Bacillati</taxon>
        <taxon>Bacillota</taxon>
        <taxon>Clostridia</taxon>
        <taxon>Eubacteriales</taxon>
        <taxon>Candidatus Fimimorpha</taxon>
    </lineage>
</organism>
<dbReference type="Pfam" id="PF18153">
    <property type="entry name" value="Cap15_CD_rec"/>
    <property type="match status" value="1"/>
</dbReference>
<dbReference type="Proteomes" id="UP000824201">
    <property type="component" value="Unassembled WGS sequence"/>
</dbReference>
<evidence type="ECO:0000259" key="1">
    <source>
        <dbReference type="Pfam" id="PF18153"/>
    </source>
</evidence>
<reference evidence="2" key="2">
    <citation type="journal article" date="2021" name="PeerJ">
        <title>Extensive microbial diversity within the chicken gut microbiome revealed by metagenomics and culture.</title>
        <authorList>
            <person name="Gilroy R."/>
            <person name="Ravi A."/>
            <person name="Getino M."/>
            <person name="Pursley I."/>
            <person name="Horton D.L."/>
            <person name="Alikhan N.F."/>
            <person name="Baker D."/>
            <person name="Gharbi K."/>
            <person name="Hall N."/>
            <person name="Watson M."/>
            <person name="Adriaenssens E.M."/>
            <person name="Foster-Nyarko E."/>
            <person name="Jarju S."/>
            <person name="Secka A."/>
            <person name="Antonio M."/>
            <person name="Oren A."/>
            <person name="Chaudhuri R.R."/>
            <person name="La Ragione R."/>
            <person name="Hildebrand F."/>
            <person name="Pallen M.J."/>
        </authorList>
    </citation>
    <scope>NUCLEOTIDE SEQUENCE</scope>
    <source>
        <strain evidence="2">ChiW13-3771</strain>
    </source>
</reference>
<reference evidence="2" key="1">
    <citation type="submission" date="2020-10" db="EMBL/GenBank/DDBJ databases">
        <authorList>
            <person name="Gilroy R."/>
        </authorList>
    </citation>
    <scope>NUCLEOTIDE SEQUENCE</scope>
    <source>
        <strain evidence="2">ChiW13-3771</strain>
    </source>
</reference>
<feature type="non-terminal residue" evidence="2">
    <location>
        <position position="1"/>
    </location>
</feature>
<feature type="domain" description="CD-NTase-associated protein 15" evidence="1">
    <location>
        <begin position="2"/>
        <end position="80"/>
    </location>
</feature>
<proteinExistence type="predicted"/>
<gene>
    <name evidence="2" type="ORF">IAC96_12385</name>
</gene>
<evidence type="ECO:0000313" key="3">
    <source>
        <dbReference type="Proteomes" id="UP000824201"/>
    </source>
</evidence>
<comment type="caution">
    <text evidence="2">The sequence shown here is derived from an EMBL/GenBank/DDBJ whole genome shotgun (WGS) entry which is preliminary data.</text>
</comment>
<protein>
    <recommendedName>
        <fullName evidence="1">CD-NTase-associated protein 15 domain-containing protein</fullName>
    </recommendedName>
</protein>
<accession>A0A9D1EGA4</accession>
<dbReference type="InterPro" id="IPR041208">
    <property type="entry name" value="Cap15"/>
</dbReference>
<dbReference type="EMBL" id="DVHN01000172">
    <property type="protein sequence ID" value="HIR89734.1"/>
    <property type="molecule type" value="Genomic_DNA"/>
</dbReference>
<dbReference type="AlphaFoldDB" id="A0A9D1EGA4"/>
<name>A0A9D1EGA4_9FIRM</name>
<sequence>KINISVRIEQTWNRIKISTRSNSKANSESAMIEITEQGDIYLRYAFTTKREGQLPYQGYNRLHFGEREYTLQGEYFTAKNIDGEPGKGSKGIFYIKRI</sequence>
<evidence type="ECO:0000313" key="2">
    <source>
        <dbReference type="EMBL" id="HIR89734.1"/>
    </source>
</evidence>